<dbReference type="PANTHER" id="PTHR45228:SF1">
    <property type="entry name" value="CYCLIC DI-GMP PHOSPHODIESTERASE TM_0186"/>
    <property type="match status" value="1"/>
</dbReference>
<dbReference type="InterPro" id="IPR003607">
    <property type="entry name" value="HD/PDEase_dom"/>
</dbReference>
<dbReference type="FunFam" id="3.40.50.2300:FF:000001">
    <property type="entry name" value="DNA-binding response regulator PhoB"/>
    <property type="match status" value="1"/>
</dbReference>
<dbReference type="InterPro" id="IPR011006">
    <property type="entry name" value="CheY-like_superfamily"/>
</dbReference>
<sequence>MSKPTREQDDSGSGLEREHSSVVLVVDDELAIRKGLVFLLRNEGYRALEAANGREALDAVWQKRPDLILLDLMMPELNGLEVCRTLKSRESTRLIPVVMITAVYNQEEKLKVIDAGADDFINKPINLAELRARVRSLLRVKHMNDLLDCADRVISSLANAIEAKDKYTEGHNGRVSRFAVALSRAYGLTAKEQEIVKMAGILHDIGKIGVPDSVLNKPGPLEKDELEKILAHPREGEKILKPLRSLSAVRDVVLYHHERYDGRGYPEGLKGEEIPIYARIVAVVDSYDAMTTTRPYRQALSRAQAIKELEEKAGQMWDPELVRLFVELLRQDKVLALSCPVEPEEAVFI</sequence>
<dbReference type="PROSITE" id="PS51832">
    <property type="entry name" value="HD_GYP"/>
    <property type="match status" value="1"/>
</dbReference>
<dbReference type="InterPro" id="IPR001789">
    <property type="entry name" value="Sig_transdc_resp-reg_receiver"/>
</dbReference>
<keyword evidence="2" id="KW-0902">Two-component regulatory system</keyword>
<dbReference type="Proteomes" id="UP000179129">
    <property type="component" value="Unassembled WGS sequence"/>
</dbReference>
<dbReference type="InterPro" id="IPR006674">
    <property type="entry name" value="HD_domain"/>
</dbReference>
<evidence type="ECO:0000313" key="11">
    <source>
        <dbReference type="Proteomes" id="UP000179129"/>
    </source>
</evidence>
<accession>A0A1F5YLV2</accession>
<evidence type="ECO:0000313" key="10">
    <source>
        <dbReference type="EMBL" id="OGG01161.1"/>
    </source>
</evidence>
<dbReference type="GO" id="GO:0003677">
    <property type="term" value="F:DNA binding"/>
    <property type="evidence" value="ECO:0007669"/>
    <property type="project" value="UniProtKB-KW"/>
</dbReference>
<gene>
    <name evidence="10" type="ORF">A3F83_15615</name>
</gene>
<protein>
    <recommendedName>
        <fullName evidence="12">Two-component system response regulator</fullName>
    </recommendedName>
</protein>
<dbReference type="InterPro" id="IPR037522">
    <property type="entry name" value="HD_GYP_dom"/>
</dbReference>
<dbReference type="Gene3D" id="3.40.50.2300">
    <property type="match status" value="1"/>
</dbReference>
<evidence type="ECO:0000256" key="1">
    <source>
        <dbReference type="ARBA" id="ARBA00022553"/>
    </source>
</evidence>
<dbReference type="SUPFAM" id="SSF52172">
    <property type="entry name" value="CheY-like"/>
    <property type="match status" value="1"/>
</dbReference>
<dbReference type="Pfam" id="PF00072">
    <property type="entry name" value="Response_reg"/>
    <property type="match status" value="1"/>
</dbReference>
<dbReference type="GO" id="GO:0000160">
    <property type="term" value="P:phosphorelay signal transduction system"/>
    <property type="evidence" value="ECO:0007669"/>
    <property type="project" value="UniProtKB-KW"/>
</dbReference>
<keyword evidence="1 6" id="KW-0597">Phosphoprotein</keyword>
<dbReference type="Gene3D" id="1.10.3210.10">
    <property type="entry name" value="Hypothetical protein af1432"/>
    <property type="match status" value="1"/>
</dbReference>
<evidence type="ECO:0000259" key="9">
    <source>
        <dbReference type="PROSITE" id="PS51832"/>
    </source>
</evidence>
<evidence type="ECO:0000256" key="4">
    <source>
        <dbReference type="ARBA" id="ARBA00023125"/>
    </source>
</evidence>
<organism evidence="10 11">
    <name type="scientific">Candidatus Glassbacteria bacterium RIFCSPLOWO2_12_FULL_58_11</name>
    <dbReference type="NCBI Taxonomy" id="1817867"/>
    <lineage>
        <taxon>Bacteria</taxon>
        <taxon>Candidatus Glassiibacteriota</taxon>
    </lineage>
</organism>
<keyword evidence="5" id="KW-0804">Transcription</keyword>
<comment type="caution">
    <text evidence="10">The sequence shown here is derived from an EMBL/GenBank/DDBJ whole genome shotgun (WGS) entry which is preliminary data.</text>
</comment>
<evidence type="ECO:0000256" key="6">
    <source>
        <dbReference type="PROSITE-ProRule" id="PRU00169"/>
    </source>
</evidence>
<reference evidence="10 11" key="1">
    <citation type="journal article" date="2016" name="Nat. Commun.">
        <title>Thousands of microbial genomes shed light on interconnected biogeochemical processes in an aquifer system.</title>
        <authorList>
            <person name="Anantharaman K."/>
            <person name="Brown C.T."/>
            <person name="Hug L.A."/>
            <person name="Sharon I."/>
            <person name="Castelle C.J."/>
            <person name="Probst A.J."/>
            <person name="Thomas B.C."/>
            <person name="Singh A."/>
            <person name="Wilkins M.J."/>
            <person name="Karaoz U."/>
            <person name="Brodie E.L."/>
            <person name="Williams K.H."/>
            <person name="Hubbard S.S."/>
            <person name="Banfield J.F."/>
        </authorList>
    </citation>
    <scope>NUCLEOTIDE SEQUENCE [LARGE SCALE GENOMIC DNA]</scope>
</reference>
<dbReference type="PANTHER" id="PTHR45228">
    <property type="entry name" value="CYCLIC DI-GMP PHOSPHODIESTERASE TM_0186-RELATED"/>
    <property type="match status" value="1"/>
</dbReference>
<evidence type="ECO:0000256" key="5">
    <source>
        <dbReference type="ARBA" id="ARBA00023163"/>
    </source>
</evidence>
<dbReference type="Pfam" id="PF13487">
    <property type="entry name" value="HD_5"/>
    <property type="match status" value="1"/>
</dbReference>
<evidence type="ECO:0008006" key="12">
    <source>
        <dbReference type="Google" id="ProtNLM"/>
    </source>
</evidence>
<dbReference type="STRING" id="1817867.A3F83_15615"/>
<evidence type="ECO:0000256" key="3">
    <source>
        <dbReference type="ARBA" id="ARBA00023015"/>
    </source>
</evidence>
<evidence type="ECO:0000259" key="7">
    <source>
        <dbReference type="PROSITE" id="PS50110"/>
    </source>
</evidence>
<dbReference type="AlphaFoldDB" id="A0A1F5YLV2"/>
<name>A0A1F5YLV2_9BACT</name>
<dbReference type="SUPFAM" id="SSF109604">
    <property type="entry name" value="HD-domain/PDEase-like"/>
    <property type="match status" value="1"/>
</dbReference>
<dbReference type="EMBL" id="MFIX01000221">
    <property type="protein sequence ID" value="OGG01161.1"/>
    <property type="molecule type" value="Genomic_DNA"/>
</dbReference>
<dbReference type="PROSITE" id="PS50110">
    <property type="entry name" value="RESPONSE_REGULATORY"/>
    <property type="match status" value="1"/>
</dbReference>
<dbReference type="SMART" id="SM00448">
    <property type="entry name" value="REC"/>
    <property type="match status" value="1"/>
</dbReference>
<feature type="domain" description="HD-GYP" evidence="9">
    <location>
        <begin position="146"/>
        <end position="341"/>
    </location>
</feature>
<dbReference type="InterPro" id="IPR052020">
    <property type="entry name" value="Cyclic_di-GMP/3'3'-cGAMP_PDE"/>
</dbReference>
<keyword evidence="3" id="KW-0805">Transcription regulation</keyword>
<evidence type="ECO:0000256" key="2">
    <source>
        <dbReference type="ARBA" id="ARBA00023012"/>
    </source>
</evidence>
<proteinExistence type="predicted"/>
<dbReference type="SMART" id="SM00471">
    <property type="entry name" value="HDc"/>
    <property type="match status" value="1"/>
</dbReference>
<evidence type="ECO:0000259" key="8">
    <source>
        <dbReference type="PROSITE" id="PS51831"/>
    </source>
</evidence>
<dbReference type="CDD" id="cd00077">
    <property type="entry name" value="HDc"/>
    <property type="match status" value="1"/>
</dbReference>
<keyword evidence="4" id="KW-0238">DNA-binding</keyword>
<feature type="domain" description="Response regulatory" evidence="7">
    <location>
        <begin position="22"/>
        <end position="138"/>
    </location>
</feature>
<feature type="domain" description="HD" evidence="8">
    <location>
        <begin position="168"/>
        <end position="290"/>
    </location>
</feature>
<dbReference type="PROSITE" id="PS51831">
    <property type="entry name" value="HD"/>
    <property type="match status" value="1"/>
</dbReference>
<feature type="modified residue" description="4-aspartylphosphate" evidence="6">
    <location>
        <position position="71"/>
    </location>
</feature>